<keyword evidence="3" id="KW-1185">Reference proteome</keyword>
<feature type="signal peptide" evidence="1">
    <location>
        <begin position="1"/>
        <end position="24"/>
    </location>
</feature>
<name>A0ABM8HRQ2_9BACT</name>
<dbReference type="EMBL" id="AP024355">
    <property type="protein sequence ID" value="BCR04964.1"/>
    <property type="molecule type" value="Genomic_DNA"/>
</dbReference>
<sequence>MTRWIRGFRLALLAILFSAGGAVADETAAQVFTFWPVVDYRHSQAADYTSLNLLGPLFKFERKAEEREYSLRPFFFTATDGARSRYSEYLYPVATRKAGDDQSFWQVFHLLQYDFEDREEAAGEENEFFFFPFVFYGQHPEKGRYFALFPLGGKIYDKFGRDEIRFTLFPLYGRTLKKGTRVTNILWPVFSLIRGEQESGFKLWPLYGASEKQGVYRKRFYLWPVFFRYDLRLDTENPERLRTVFPLYVGRESSQETSRSWLWPFFAHIDNRAKGFEEWQFPWPIFRVTRGETRQGNTFLPFYADERVGERRKRWFLWPVYKIEEIHSEIIDRRRDRILYFLFSSLEETVIAEGRPRKRRTALWPLFTYEQNRGVSHFHTLSLLEPFFPDNQGFARNWAPLWRLYQVKWDGQGNEASSLLWNLYWKERQGDDLAMEVFPLFSFRRESGLGTDFKLVKGLFRYRSGARGNRVNLFYLPWAIQWGAPASAATSGVSE</sequence>
<gene>
    <name evidence="2" type="ORF">DESUT3_20330</name>
</gene>
<reference evidence="2 3" key="1">
    <citation type="journal article" date="2016" name="C (Basel)">
        <title>Selective Growth of and Electricity Production by Marine Exoelectrogenic Bacteria in Self-Aggregated Hydrogel of Microbially Reduced Graphene Oxide.</title>
        <authorList>
            <person name="Yoshida N."/>
            <person name="Goto Y."/>
            <person name="Miyata Y."/>
        </authorList>
    </citation>
    <scope>NUCLEOTIDE SEQUENCE [LARGE SCALE GENOMIC DNA]</scope>
    <source>
        <strain evidence="2 3">NIT-T3</strain>
    </source>
</reference>
<feature type="chain" id="PRO_5045119920" evidence="1">
    <location>
        <begin position="25"/>
        <end position="495"/>
    </location>
</feature>
<reference evidence="2 3" key="2">
    <citation type="journal article" date="2021" name="Int. J. Syst. Evol. Microbiol.">
        <title>Isolation and Polyphasic Characterization of Desulfuromonas versatilis sp. Nov., an Electrogenic Bacteria Capable of Versatile Metabolism Isolated from a Graphene Oxide-Reducing Enrichment Culture.</title>
        <authorList>
            <person name="Xie L."/>
            <person name="Yoshida N."/>
            <person name="Ishii S."/>
            <person name="Meng L."/>
        </authorList>
    </citation>
    <scope>NUCLEOTIDE SEQUENCE [LARGE SCALE GENOMIC DNA]</scope>
    <source>
        <strain evidence="2 3">NIT-T3</strain>
    </source>
</reference>
<accession>A0ABM8HRQ2</accession>
<proteinExistence type="predicted"/>
<dbReference type="RefSeq" id="WP_221252399.1">
    <property type="nucleotide sequence ID" value="NZ_AP024355.1"/>
</dbReference>
<keyword evidence="1" id="KW-0732">Signal</keyword>
<organism evidence="2 3">
    <name type="scientific">Desulfuromonas versatilis</name>
    <dbReference type="NCBI Taxonomy" id="2802975"/>
    <lineage>
        <taxon>Bacteria</taxon>
        <taxon>Pseudomonadati</taxon>
        <taxon>Thermodesulfobacteriota</taxon>
        <taxon>Desulfuromonadia</taxon>
        <taxon>Desulfuromonadales</taxon>
        <taxon>Desulfuromonadaceae</taxon>
        <taxon>Desulfuromonas</taxon>
    </lineage>
</organism>
<evidence type="ECO:0000256" key="1">
    <source>
        <dbReference type="SAM" id="SignalP"/>
    </source>
</evidence>
<protein>
    <submittedName>
        <fullName evidence="2">Uncharacterized protein</fullName>
    </submittedName>
</protein>
<dbReference type="Proteomes" id="UP001319827">
    <property type="component" value="Chromosome"/>
</dbReference>
<evidence type="ECO:0000313" key="2">
    <source>
        <dbReference type="EMBL" id="BCR04964.1"/>
    </source>
</evidence>
<evidence type="ECO:0000313" key="3">
    <source>
        <dbReference type="Proteomes" id="UP001319827"/>
    </source>
</evidence>